<evidence type="ECO:0008006" key="7">
    <source>
        <dbReference type="Google" id="ProtNLM"/>
    </source>
</evidence>
<dbReference type="Pfam" id="PF13174">
    <property type="entry name" value="TPR_6"/>
    <property type="match status" value="1"/>
</dbReference>
<evidence type="ECO:0000256" key="1">
    <source>
        <dbReference type="ARBA" id="ARBA00022737"/>
    </source>
</evidence>
<evidence type="ECO:0000313" key="5">
    <source>
        <dbReference type="EMBL" id="PQB05248.1"/>
    </source>
</evidence>
<dbReference type="SMART" id="SM00028">
    <property type="entry name" value="TPR"/>
    <property type="match status" value="4"/>
</dbReference>
<name>A0A2S7KRN6_9FLAO</name>
<feature type="signal peptide" evidence="4">
    <location>
        <begin position="1"/>
        <end position="21"/>
    </location>
</feature>
<evidence type="ECO:0000256" key="4">
    <source>
        <dbReference type="SAM" id="SignalP"/>
    </source>
</evidence>
<dbReference type="AlphaFoldDB" id="A0A2S7KRN6"/>
<feature type="repeat" description="TPR" evidence="3">
    <location>
        <begin position="122"/>
        <end position="155"/>
    </location>
</feature>
<reference evidence="5 6" key="1">
    <citation type="submission" date="2016-11" db="EMBL/GenBank/DDBJ databases">
        <title>Trade-off between light-utilization and light-protection in marine flavobacteria.</title>
        <authorList>
            <person name="Kumagai Y."/>
        </authorList>
    </citation>
    <scope>NUCLEOTIDE SEQUENCE [LARGE SCALE GENOMIC DNA]</scope>
    <source>
        <strain evidence="5 6">NBRC 107741</strain>
    </source>
</reference>
<keyword evidence="4" id="KW-0732">Signal</keyword>
<keyword evidence="1" id="KW-0677">Repeat</keyword>
<dbReference type="RefSeq" id="WP_245917680.1">
    <property type="nucleotide sequence ID" value="NZ_MQUB01000001.1"/>
</dbReference>
<gene>
    <name evidence="5" type="ORF">BST85_10400</name>
</gene>
<proteinExistence type="predicted"/>
<dbReference type="PROSITE" id="PS50005">
    <property type="entry name" value="TPR"/>
    <property type="match status" value="2"/>
</dbReference>
<feature type="chain" id="PRO_5015764719" description="Tetratricopeptide repeat-like domain-containing protein" evidence="4">
    <location>
        <begin position="22"/>
        <end position="596"/>
    </location>
</feature>
<dbReference type="InterPro" id="IPR051012">
    <property type="entry name" value="CellSynth/LPSAsmb/PSIAsmb"/>
</dbReference>
<keyword evidence="2 3" id="KW-0802">TPR repeat</keyword>
<comment type="caution">
    <text evidence="5">The sequence shown here is derived from an EMBL/GenBank/DDBJ whole genome shotgun (WGS) entry which is preliminary data.</text>
</comment>
<evidence type="ECO:0000256" key="3">
    <source>
        <dbReference type="PROSITE-ProRule" id="PRU00339"/>
    </source>
</evidence>
<accession>A0A2S7KRN6</accession>
<dbReference type="PANTHER" id="PTHR45586">
    <property type="entry name" value="TPR REPEAT-CONTAINING PROTEIN PA4667"/>
    <property type="match status" value="1"/>
</dbReference>
<feature type="repeat" description="TPR" evidence="3">
    <location>
        <begin position="20"/>
        <end position="53"/>
    </location>
</feature>
<organism evidence="5 6">
    <name type="scientific">Aureitalea marina</name>
    <dbReference type="NCBI Taxonomy" id="930804"/>
    <lineage>
        <taxon>Bacteria</taxon>
        <taxon>Pseudomonadati</taxon>
        <taxon>Bacteroidota</taxon>
        <taxon>Flavobacteriia</taxon>
        <taxon>Flavobacteriales</taxon>
        <taxon>Flavobacteriaceae</taxon>
        <taxon>Aureitalea</taxon>
    </lineage>
</organism>
<dbReference type="SUPFAM" id="SSF48452">
    <property type="entry name" value="TPR-like"/>
    <property type="match status" value="2"/>
</dbReference>
<evidence type="ECO:0000313" key="6">
    <source>
        <dbReference type="Proteomes" id="UP000239800"/>
    </source>
</evidence>
<dbReference type="Gene3D" id="1.25.40.10">
    <property type="entry name" value="Tetratricopeptide repeat domain"/>
    <property type="match status" value="3"/>
</dbReference>
<keyword evidence="6" id="KW-1185">Reference proteome</keyword>
<dbReference type="PANTHER" id="PTHR45586:SF1">
    <property type="entry name" value="LIPOPOLYSACCHARIDE ASSEMBLY PROTEIN B"/>
    <property type="match status" value="1"/>
</dbReference>
<dbReference type="InterPro" id="IPR011990">
    <property type="entry name" value="TPR-like_helical_dom_sf"/>
</dbReference>
<dbReference type="EMBL" id="MQUB01000001">
    <property type="protein sequence ID" value="PQB05248.1"/>
    <property type="molecule type" value="Genomic_DNA"/>
</dbReference>
<dbReference type="InterPro" id="IPR019734">
    <property type="entry name" value="TPR_rpt"/>
</dbReference>
<dbReference type="Pfam" id="PF14559">
    <property type="entry name" value="TPR_19"/>
    <property type="match status" value="1"/>
</dbReference>
<sequence length="596" mass="69165">MRCKLIYGILLGLFLTFPALAQSDALAKNYFEQGQFEKAGTLYEKLLRQNPNRLDFLLSLVETYQQLEEFEKAELLLKKRLAGRGLIPQLYVDLGYNYALQDQDSLANENYDQAYSYVEQRPNYAYNIGKAFQEYSLLDRAAQVYERAMQLDPERDFNPQLARIYGEQGKMELMFEKYLDLMNTNPAYRAVAQRNFSAYVSDDPNSEANTLLRKALLGRIQKQPEPMYNKMLSWLFIQQNQFDKAFTQEKAVFRRDPENLEGIIDLVLITMEAEAYEQAEQMVQFLIDNATSLELRLEAQRYAMDVKLRQATEADYPEIESEFKKLLQEYGDGPRTFGIQMAYYEFVAYQLEQEDRAIGGLKSLIGQQLTNYQKGRAKLLLADVLVFGEKFNEALIYYSQVQRGLKNDILAQEASYKVAKTSYYKGDFEWAQIQLDVLKKSASQLIANDAMELSLMIRDNSLEDSTQTALKKYARADLLALQNKYPESVSILKGILNDHQDEAILDECLLKLGQIYEETAELDKAEAVYLQLIEQFGEDILSDDAHYSLGRLYEEKLLLPEKAKEQYQVLIFEHEDSIYFVDARKRFRRLRGDEIN</sequence>
<dbReference type="Proteomes" id="UP000239800">
    <property type="component" value="Unassembled WGS sequence"/>
</dbReference>
<evidence type="ECO:0000256" key="2">
    <source>
        <dbReference type="ARBA" id="ARBA00022803"/>
    </source>
</evidence>
<protein>
    <recommendedName>
        <fullName evidence="7">Tetratricopeptide repeat-like domain-containing protein</fullName>
    </recommendedName>
</protein>